<proteinExistence type="predicted"/>
<sequence>MRENPLFEIVLAANHFEIITDKEKNEIYLFESLNEITLKKEKIIWYLTILDFLLSLSSKIFRGPIKEDNEIFFFYEKVPKRYNLKNCDLNKASEVVEKIKFKLNKATHNTG</sequence>
<comment type="caution">
    <text evidence="1">The sequence shown here is derived from an EMBL/GenBank/DDBJ whole genome shotgun (WGS) entry which is preliminary data.</text>
</comment>
<organism evidence="1 2">
    <name type="scientific">Wenyingzhuangia gilva</name>
    <dbReference type="NCBI Taxonomy" id="3057677"/>
    <lineage>
        <taxon>Bacteria</taxon>
        <taxon>Pseudomonadati</taxon>
        <taxon>Bacteroidota</taxon>
        <taxon>Flavobacteriia</taxon>
        <taxon>Flavobacteriales</taxon>
        <taxon>Flavobacteriaceae</taxon>
        <taxon>Wenyingzhuangia</taxon>
    </lineage>
</organism>
<name>A0ABT8VVK6_9FLAO</name>
<evidence type="ECO:0000313" key="2">
    <source>
        <dbReference type="Proteomes" id="UP001168642"/>
    </source>
</evidence>
<evidence type="ECO:0000313" key="1">
    <source>
        <dbReference type="EMBL" id="MDO3695986.1"/>
    </source>
</evidence>
<gene>
    <name evidence="1" type="ORF">QVZ41_14130</name>
</gene>
<accession>A0ABT8VVK6</accession>
<dbReference type="EMBL" id="JAUMIT010000015">
    <property type="protein sequence ID" value="MDO3695986.1"/>
    <property type="molecule type" value="Genomic_DNA"/>
</dbReference>
<dbReference type="RefSeq" id="WP_302885293.1">
    <property type="nucleotide sequence ID" value="NZ_JAUMIT010000015.1"/>
</dbReference>
<protein>
    <submittedName>
        <fullName evidence="1">Uncharacterized protein</fullName>
    </submittedName>
</protein>
<reference evidence="1" key="1">
    <citation type="submission" date="2023-07" db="EMBL/GenBank/DDBJ databases">
        <title>Wenyingzhuangia sp. chi5 genome sequencing and assembly.</title>
        <authorList>
            <person name="Park S."/>
        </authorList>
    </citation>
    <scope>NUCLEOTIDE SEQUENCE</scope>
    <source>
        <strain evidence="1">Chi5</strain>
    </source>
</reference>
<keyword evidence="2" id="KW-1185">Reference proteome</keyword>
<dbReference type="Proteomes" id="UP001168642">
    <property type="component" value="Unassembled WGS sequence"/>
</dbReference>